<keyword evidence="3" id="KW-0597">Phosphoprotein</keyword>
<evidence type="ECO:0000256" key="3">
    <source>
        <dbReference type="ARBA" id="ARBA00022553"/>
    </source>
</evidence>
<dbReference type="PROSITE" id="PS00660">
    <property type="entry name" value="FERM_1"/>
    <property type="match status" value="1"/>
</dbReference>
<dbReference type="InterPro" id="IPR000798">
    <property type="entry name" value="Ez/rad/moesin-like"/>
</dbReference>
<keyword evidence="2" id="KW-0963">Cytoplasm</keyword>
<dbReference type="GO" id="GO:0005198">
    <property type="term" value="F:structural molecule activity"/>
    <property type="evidence" value="ECO:0007669"/>
    <property type="project" value="InterPro"/>
</dbReference>
<feature type="compositionally biased region" description="Basic and acidic residues" evidence="6">
    <location>
        <begin position="45"/>
        <end position="56"/>
    </location>
</feature>
<dbReference type="InterPro" id="IPR019747">
    <property type="entry name" value="FERM_CS"/>
</dbReference>
<dbReference type="PANTHER" id="PTHR23280:SF20">
    <property type="entry name" value="BAND 4.1-LIKE PROTEIN 3"/>
    <property type="match status" value="1"/>
</dbReference>
<dbReference type="PRINTS" id="PR00935">
    <property type="entry name" value="BAND41"/>
</dbReference>
<gene>
    <name evidence="8" type="primary">EPB41L2</name>
    <name evidence="8" type="synonym">epb41l2</name>
</gene>
<feature type="region of interest" description="Disordered" evidence="6">
    <location>
        <begin position="1"/>
        <end position="56"/>
    </location>
</feature>
<dbReference type="InterPro" id="IPR011993">
    <property type="entry name" value="PH-like_dom_sf"/>
</dbReference>
<evidence type="ECO:0000256" key="1">
    <source>
        <dbReference type="ARBA" id="ARBA00004245"/>
    </source>
</evidence>
<evidence type="ECO:0000259" key="7">
    <source>
        <dbReference type="PROSITE" id="PS50057"/>
    </source>
</evidence>
<dbReference type="PRINTS" id="PR00661">
    <property type="entry name" value="ERMFAMILY"/>
</dbReference>
<dbReference type="GO" id="GO:0005856">
    <property type="term" value="C:cytoskeleton"/>
    <property type="evidence" value="ECO:0007669"/>
    <property type="project" value="UniProtKB-SubCell"/>
</dbReference>
<dbReference type="InterPro" id="IPR035963">
    <property type="entry name" value="FERM_2"/>
</dbReference>
<dbReference type="Gene3D" id="2.30.29.30">
    <property type="entry name" value="Pleckstrin-homology domain (PH domain)/Phosphotyrosine-binding domain (PTB)"/>
    <property type="match status" value="1"/>
</dbReference>
<proteinExistence type="predicted"/>
<dbReference type="FunFam" id="1.20.80.10:FF:000001">
    <property type="entry name" value="Erythrocyte membrane protein band 4.1"/>
    <property type="match status" value="1"/>
</dbReference>
<dbReference type="InterPro" id="IPR019748">
    <property type="entry name" value="FERM_central"/>
</dbReference>
<dbReference type="GO" id="GO:0003779">
    <property type="term" value="F:actin binding"/>
    <property type="evidence" value="ECO:0007669"/>
    <property type="project" value="UniProtKB-KW"/>
</dbReference>
<evidence type="ECO:0000256" key="4">
    <source>
        <dbReference type="ARBA" id="ARBA00023203"/>
    </source>
</evidence>
<dbReference type="PIRSF" id="PIRSF002304">
    <property type="entry name" value="Membrane_skeletal_4_1"/>
    <property type="match status" value="1"/>
</dbReference>
<keyword evidence="5" id="KW-0206">Cytoskeleton</keyword>
<keyword evidence="4" id="KW-0009">Actin-binding</keyword>
<dbReference type="PANTHER" id="PTHR23280">
    <property type="entry name" value="4.1 G PROTEIN"/>
    <property type="match status" value="1"/>
</dbReference>
<dbReference type="SMART" id="SM01195">
    <property type="entry name" value="FA"/>
    <property type="match status" value="1"/>
</dbReference>
<evidence type="ECO:0000256" key="5">
    <source>
        <dbReference type="ARBA" id="ARBA00023212"/>
    </source>
</evidence>
<dbReference type="SUPFAM" id="SSF54236">
    <property type="entry name" value="Ubiquitin-like"/>
    <property type="match status" value="1"/>
</dbReference>
<comment type="subcellular location">
    <subcellularLocation>
        <location evidence="1">Cytoplasm</location>
        <location evidence="1">Cytoskeleton</location>
    </subcellularLocation>
</comment>
<feature type="compositionally biased region" description="Basic and acidic residues" evidence="6">
    <location>
        <begin position="139"/>
        <end position="148"/>
    </location>
</feature>
<dbReference type="FunFam" id="3.10.20.90:FF:000002">
    <property type="entry name" value="Erythrocyte protein band 4.1-like 3"/>
    <property type="match status" value="1"/>
</dbReference>
<dbReference type="Ensembl" id="ENSMMDT00005047201.1">
    <property type="protein sequence ID" value="ENSMMDP00005046282.1"/>
    <property type="gene ID" value="ENSMMDG00005018346.1"/>
</dbReference>
<evidence type="ECO:0000313" key="8">
    <source>
        <dbReference type="Ensembl" id="ENSMMDP00005046282.1"/>
    </source>
</evidence>
<dbReference type="Gene3D" id="3.10.20.90">
    <property type="entry name" value="Phosphatidylinositol 3-kinase Catalytic Subunit, Chain A, domain 1"/>
    <property type="match status" value="1"/>
</dbReference>
<dbReference type="InterPro" id="IPR018980">
    <property type="entry name" value="FERM_PH-like_C"/>
</dbReference>
<dbReference type="SMART" id="SM01196">
    <property type="entry name" value="FERM_C"/>
    <property type="match status" value="1"/>
</dbReference>
<reference evidence="8" key="3">
    <citation type="submission" date="2025-09" db="UniProtKB">
        <authorList>
            <consortium name="Ensembl"/>
        </authorList>
    </citation>
    <scope>IDENTIFICATION</scope>
</reference>
<name>A0A667ZZ54_9TELE</name>
<dbReference type="SUPFAM" id="SSF50729">
    <property type="entry name" value="PH domain-like"/>
    <property type="match status" value="1"/>
</dbReference>
<dbReference type="SUPFAM" id="SSF47031">
    <property type="entry name" value="Second domain of FERM"/>
    <property type="match status" value="1"/>
</dbReference>
<feature type="compositionally biased region" description="Basic and acidic residues" evidence="6">
    <location>
        <begin position="118"/>
        <end position="132"/>
    </location>
</feature>
<dbReference type="InterPro" id="IPR019749">
    <property type="entry name" value="Band_41_domain"/>
</dbReference>
<keyword evidence="9" id="KW-1185">Reference proteome</keyword>
<feature type="region of interest" description="Disordered" evidence="6">
    <location>
        <begin position="118"/>
        <end position="155"/>
    </location>
</feature>
<dbReference type="FunFam" id="2.30.29.30:FF:000001">
    <property type="entry name" value="Erythrocyte membrane protein band 4.1"/>
    <property type="match status" value="1"/>
</dbReference>
<dbReference type="Pfam" id="PF00373">
    <property type="entry name" value="FERM_M"/>
    <property type="match status" value="1"/>
</dbReference>
<dbReference type="SMART" id="SM00295">
    <property type="entry name" value="B41"/>
    <property type="match status" value="1"/>
</dbReference>
<dbReference type="Pfam" id="PF05902">
    <property type="entry name" value="4_1_CTD"/>
    <property type="match status" value="1"/>
</dbReference>
<evidence type="ECO:0000313" key="9">
    <source>
        <dbReference type="Proteomes" id="UP000472263"/>
    </source>
</evidence>
<dbReference type="Pfam" id="PF09380">
    <property type="entry name" value="FERM_C"/>
    <property type="match status" value="1"/>
</dbReference>
<reference evidence="8" key="1">
    <citation type="submission" date="2019-06" db="EMBL/GenBank/DDBJ databases">
        <authorList>
            <consortium name="Wellcome Sanger Institute Data Sharing"/>
        </authorList>
    </citation>
    <scope>NUCLEOTIDE SEQUENCE [LARGE SCALE GENOMIC DNA]</scope>
</reference>
<accession>A0A667ZZ54</accession>
<dbReference type="AlphaFoldDB" id="A0A667ZZ54"/>
<dbReference type="InterPro" id="IPR008379">
    <property type="entry name" value="Band_4.1_C"/>
</dbReference>
<dbReference type="CDD" id="cd14473">
    <property type="entry name" value="FERM_B-lobe"/>
    <property type="match status" value="1"/>
</dbReference>
<dbReference type="GeneTree" id="ENSGT00940000155617"/>
<sequence length="670" mass="75553">MTTEAGTETEVKEKSEESAAQPDQSEKATEENQEVASAENVATEGEEKKEKDKEGKGISRFLPPWLKKQKSQSQVCACLCVCLHISVHMCVWADVEIFSFKLTEGTNLLLENLEEKVEESAEKAPEEAKSTAEGEGAEEEKKEQKGEVEGEGEGETLTSIFQSPLRLVRKAKMKLVVCHVTLLDGTEFPCEVEKRAKGQYLFFKVCEHLNLLEKDYFGLTYKDNHEQRCWLDPTKEIKRQIRNNWQFAFNVKFYPPDPSLLTEDITRYLLCLQLREDVASGRLPCSFVTHALLGSYTLQAELGDYEPEQPRPLDYISQLTFAPNQNKEMEEKILELYMSHRGMTPAQADSQFLENAKKLSMYGVDLHHAKDSEGVDIMLGVCANGLLVYKDRLRINRFAWPKILKISYKRNNFYIKIRPGEAEQFESTVGFKLPNHRSAKRLWKVCVENHSFFRLNTPEPPTKARFLTLGSKFRYSGRTQTQTRQASSLIDRPAPTFERTSSKRISRSLDGGCVCDILTLFSSTSLLSLPTPQPPVVKTEMVTISDTFAAQKTEIATKEVPIVHTETKTITYEAAQLDGSADGEPGVLMTAQTITSESLCTTTTTHITKTLKGGLSETRIEKRIVITGDADIDHDQALAQAIKEAKEQHPDMSVTRVVVHKETELAEEED</sequence>
<dbReference type="Proteomes" id="UP000472263">
    <property type="component" value="Chromosome 24"/>
</dbReference>
<dbReference type="CDD" id="cd13184">
    <property type="entry name" value="FERM_C_4_1_family"/>
    <property type="match status" value="1"/>
</dbReference>
<dbReference type="InterPro" id="IPR000299">
    <property type="entry name" value="FERM_domain"/>
</dbReference>
<dbReference type="GO" id="GO:0031032">
    <property type="term" value="P:actomyosin structure organization"/>
    <property type="evidence" value="ECO:0007669"/>
    <property type="project" value="TreeGrafter"/>
</dbReference>
<protein>
    <submittedName>
        <fullName evidence="8">Erythrocyte membrane protein band 4.1 like 2</fullName>
    </submittedName>
</protein>
<evidence type="ECO:0000256" key="6">
    <source>
        <dbReference type="SAM" id="MobiDB-lite"/>
    </source>
</evidence>
<dbReference type="InterPro" id="IPR029071">
    <property type="entry name" value="Ubiquitin-like_domsf"/>
</dbReference>
<dbReference type="InterPro" id="IPR014847">
    <property type="entry name" value="FA"/>
</dbReference>
<dbReference type="PROSITE" id="PS50057">
    <property type="entry name" value="FERM_3"/>
    <property type="match status" value="1"/>
</dbReference>
<organism evidence="8 9">
    <name type="scientific">Myripristis murdjan</name>
    <name type="common">pinecone soldierfish</name>
    <dbReference type="NCBI Taxonomy" id="586833"/>
    <lineage>
        <taxon>Eukaryota</taxon>
        <taxon>Metazoa</taxon>
        <taxon>Chordata</taxon>
        <taxon>Craniata</taxon>
        <taxon>Vertebrata</taxon>
        <taxon>Euteleostomi</taxon>
        <taxon>Actinopterygii</taxon>
        <taxon>Neopterygii</taxon>
        <taxon>Teleostei</taxon>
        <taxon>Neoteleostei</taxon>
        <taxon>Acanthomorphata</taxon>
        <taxon>Holocentriformes</taxon>
        <taxon>Holocentridae</taxon>
        <taxon>Myripristis</taxon>
    </lineage>
</organism>
<dbReference type="InterPro" id="IPR018979">
    <property type="entry name" value="FERM_N"/>
</dbReference>
<dbReference type="Gene3D" id="1.20.80.10">
    <property type="match status" value="1"/>
</dbReference>
<dbReference type="PROSITE" id="PS00661">
    <property type="entry name" value="FERM_2"/>
    <property type="match status" value="1"/>
</dbReference>
<dbReference type="GO" id="GO:0005886">
    <property type="term" value="C:plasma membrane"/>
    <property type="evidence" value="ECO:0007669"/>
    <property type="project" value="TreeGrafter"/>
</dbReference>
<dbReference type="Pfam" id="PF09379">
    <property type="entry name" value="FERM_N"/>
    <property type="match status" value="1"/>
</dbReference>
<reference evidence="8" key="2">
    <citation type="submission" date="2025-08" db="UniProtKB">
        <authorList>
            <consortium name="Ensembl"/>
        </authorList>
    </citation>
    <scope>IDENTIFICATION</scope>
</reference>
<dbReference type="InterPro" id="IPR014352">
    <property type="entry name" value="FERM/acyl-CoA-bd_prot_sf"/>
</dbReference>
<dbReference type="Pfam" id="PF08736">
    <property type="entry name" value="FA"/>
    <property type="match status" value="1"/>
</dbReference>
<evidence type="ECO:0000256" key="2">
    <source>
        <dbReference type="ARBA" id="ARBA00022490"/>
    </source>
</evidence>
<feature type="domain" description="FERM" evidence="7">
    <location>
        <begin position="176"/>
        <end position="457"/>
    </location>
</feature>